<accession>A0A0C9Q4V7</accession>
<dbReference type="SUPFAM" id="SSF46689">
    <property type="entry name" value="Homeodomain-like"/>
    <property type="match status" value="1"/>
</dbReference>
<dbReference type="PANTHER" id="PTHR19303">
    <property type="entry name" value="TRANSPOSON"/>
    <property type="match status" value="1"/>
</dbReference>
<dbReference type="GO" id="GO:0005634">
    <property type="term" value="C:nucleus"/>
    <property type="evidence" value="ECO:0007669"/>
    <property type="project" value="UniProtKB-SubCell"/>
</dbReference>
<dbReference type="PROSITE" id="PS51253">
    <property type="entry name" value="HTH_CENPB"/>
    <property type="match status" value="1"/>
</dbReference>
<dbReference type="InterPro" id="IPR006600">
    <property type="entry name" value="HTH_CenpB_DNA-bd_dom"/>
</dbReference>
<evidence type="ECO:0000259" key="4">
    <source>
        <dbReference type="PROSITE" id="PS51253"/>
    </source>
</evidence>
<organism evidence="5">
    <name type="scientific">Fopius arisanus</name>
    <dbReference type="NCBI Taxonomy" id="64838"/>
    <lineage>
        <taxon>Eukaryota</taxon>
        <taxon>Metazoa</taxon>
        <taxon>Ecdysozoa</taxon>
        <taxon>Arthropoda</taxon>
        <taxon>Hexapoda</taxon>
        <taxon>Insecta</taxon>
        <taxon>Pterygota</taxon>
        <taxon>Neoptera</taxon>
        <taxon>Endopterygota</taxon>
        <taxon>Hymenoptera</taxon>
        <taxon>Apocrita</taxon>
        <taxon>Ichneumonoidea</taxon>
        <taxon>Braconidae</taxon>
        <taxon>Opiinae</taxon>
        <taxon>Fopius</taxon>
    </lineage>
</organism>
<dbReference type="InterPro" id="IPR050863">
    <property type="entry name" value="CenT-Element_Derived"/>
</dbReference>
<dbReference type="Pfam" id="PF05225">
    <property type="entry name" value="HTH_psq"/>
    <property type="match status" value="1"/>
</dbReference>
<dbReference type="Gene3D" id="1.10.10.60">
    <property type="entry name" value="Homeodomain-like"/>
    <property type="match status" value="1"/>
</dbReference>
<comment type="subcellular location">
    <subcellularLocation>
        <location evidence="1">Nucleus</location>
    </subcellularLocation>
</comment>
<gene>
    <name evidence="5" type="primary">TIGD2</name>
    <name evidence="5" type="ORF">g.7634</name>
</gene>
<sequence>MKKKKNKRLNYTCGDLANALKTVNSGVSLRKAASAYGVPAATLGRKKNNPDGIKTKTGPQTVLSKSEEDEIVNWMLYRGERGMPVSKTELLDSVQRYVTISKKHTPFIDNRPSRHWYGGFRRRHQSLTIRKPQHLSLTRASVTREDLQQWFNEQDQYLKTKKLLDISSSRIFNCNETNIVLCPESEKVIAGKGSRSVYKIVDAGKESFTVLFMYGANGARAPPMLMYPYKGDVPKKIVENIPKGWGIGVSENG</sequence>
<keyword evidence="3" id="KW-0539">Nucleus</keyword>
<evidence type="ECO:0000313" key="5">
    <source>
        <dbReference type="EMBL" id="JAG78880.1"/>
    </source>
</evidence>
<keyword evidence="2" id="KW-0238">DNA-binding</keyword>
<dbReference type="GO" id="GO:0003677">
    <property type="term" value="F:DNA binding"/>
    <property type="evidence" value="ECO:0007669"/>
    <property type="project" value="UniProtKB-KW"/>
</dbReference>
<reference evidence="5" key="1">
    <citation type="submission" date="2015-01" db="EMBL/GenBank/DDBJ databases">
        <title>Transcriptome Assembly of Fopius arisanus.</title>
        <authorList>
            <person name="Geib S."/>
        </authorList>
    </citation>
    <scope>NUCLEOTIDE SEQUENCE</scope>
</reference>
<dbReference type="EMBL" id="GBYB01009113">
    <property type="protein sequence ID" value="JAG78880.1"/>
    <property type="molecule type" value="Transcribed_RNA"/>
</dbReference>
<proteinExistence type="predicted"/>
<dbReference type="InterPro" id="IPR009057">
    <property type="entry name" value="Homeodomain-like_sf"/>
</dbReference>
<dbReference type="PANTHER" id="PTHR19303:SF74">
    <property type="entry name" value="POGO TRANSPOSABLE ELEMENT WITH KRAB DOMAIN"/>
    <property type="match status" value="1"/>
</dbReference>
<dbReference type="InterPro" id="IPR007889">
    <property type="entry name" value="HTH_Psq"/>
</dbReference>
<protein>
    <submittedName>
        <fullName evidence="5">TIGD2 protein</fullName>
    </submittedName>
</protein>
<dbReference type="AlphaFoldDB" id="A0A0C9Q4V7"/>
<evidence type="ECO:0000256" key="1">
    <source>
        <dbReference type="ARBA" id="ARBA00004123"/>
    </source>
</evidence>
<evidence type="ECO:0000256" key="3">
    <source>
        <dbReference type="ARBA" id="ARBA00023242"/>
    </source>
</evidence>
<feature type="domain" description="HTH CENPB-type" evidence="4">
    <location>
        <begin position="55"/>
        <end position="130"/>
    </location>
</feature>
<evidence type="ECO:0000256" key="2">
    <source>
        <dbReference type="ARBA" id="ARBA00023125"/>
    </source>
</evidence>
<name>A0A0C9Q4V7_9HYME</name>